<evidence type="ECO:0000313" key="11">
    <source>
        <dbReference type="Proteomes" id="UP001216253"/>
    </source>
</evidence>
<reference evidence="10 11" key="1">
    <citation type="submission" date="2023-03" db="EMBL/GenBank/DDBJ databases">
        <title>NovoSphingobium album sp. nov. isolated from polycyclic aromatic hydrocarbons- and heavy-metal polluted soil.</title>
        <authorList>
            <person name="Liu Z."/>
            <person name="Wang K."/>
        </authorList>
    </citation>
    <scope>NUCLEOTIDE SEQUENCE [LARGE SCALE GENOMIC DNA]</scope>
    <source>
        <strain evidence="10 11">H3SJ31-1</strain>
    </source>
</reference>
<keyword evidence="6 8" id="KW-0472">Membrane</keyword>
<keyword evidence="4 8" id="KW-0812">Transmembrane</keyword>
<name>A0ABT5WX87_9SPHN</name>
<dbReference type="PANTHER" id="PTHR23513:SF11">
    <property type="entry name" value="STAPHYLOFERRIN A TRANSPORTER"/>
    <property type="match status" value="1"/>
</dbReference>
<accession>A0ABT5WX87</accession>
<feature type="transmembrane region" description="Helical" evidence="8">
    <location>
        <begin position="357"/>
        <end position="379"/>
    </location>
</feature>
<organism evidence="10 11">
    <name type="scientific">Novosphingobium album</name>
    <name type="common">ex Liu et al. 2023</name>
    <dbReference type="NCBI Taxonomy" id="3031130"/>
    <lineage>
        <taxon>Bacteria</taxon>
        <taxon>Pseudomonadati</taxon>
        <taxon>Pseudomonadota</taxon>
        <taxon>Alphaproteobacteria</taxon>
        <taxon>Sphingomonadales</taxon>
        <taxon>Sphingomonadaceae</taxon>
        <taxon>Novosphingobium</taxon>
    </lineage>
</organism>
<dbReference type="PROSITE" id="PS50850">
    <property type="entry name" value="MFS"/>
    <property type="match status" value="1"/>
</dbReference>
<dbReference type="PANTHER" id="PTHR23513">
    <property type="entry name" value="INTEGRAL MEMBRANE EFFLUX PROTEIN-RELATED"/>
    <property type="match status" value="1"/>
</dbReference>
<keyword evidence="5 8" id="KW-1133">Transmembrane helix</keyword>
<evidence type="ECO:0000256" key="7">
    <source>
        <dbReference type="SAM" id="MobiDB-lite"/>
    </source>
</evidence>
<feature type="transmembrane region" description="Helical" evidence="8">
    <location>
        <begin position="91"/>
        <end position="109"/>
    </location>
</feature>
<feature type="transmembrane region" description="Helical" evidence="8">
    <location>
        <begin position="385"/>
        <end position="404"/>
    </location>
</feature>
<proteinExistence type="predicted"/>
<protein>
    <submittedName>
        <fullName evidence="10">MFS transporter</fullName>
    </submittedName>
</protein>
<feature type="transmembrane region" description="Helical" evidence="8">
    <location>
        <begin position="25"/>
        <end position="51"/>
    </location>
</feature>
<dbReference type="InterPro" id="IPR020846">
    <property type="entry name" value="MFS_dom"/>
</dbReference>
<feature type="region of interest" description="Disordered" evidence="7">
    <location>
        <begin position="519"/>
        <end position="562"/>
    </location>
</feature>
<evidence type="ECO:0000256" key="8">
    <source>
        <dbReference type="SAM" id="Phobius"/>
    </source>
</evidence>
<feature type="transmembrane region" description="Helical" evidence="8">
    <location>
        <begin position="324"/>
        <end position="345"/>
    </location>
</feature>
<evidence type="ECO:0000256" key="1">
    <source>
        <dbReference type="ARBA" id="ARBA00004651"/>
    </source>
</evidence>
<comment type="caution">
    <text evidence="10">The sequence shown here is derived from an EMBL/GenBank/DDBJ whole genome shotgun (WGS) entry which is preliminary data.</text>
</comment>
<feature type="domain" description="Major facilitator superfamily (MFS) profile" evidence="9">
    <location>
        <begin position="25"/>
        <end position="410"/>
    </location>
</feature>
<evidence type="ECO:0000259" key="9">
    <source>
        <dbReference type="PROSITE" id="PS50850"/>
    </source>
</evidence>
<evidence type="ECO:0000256" key="5">
    <source>
        <dbReference type="ARBA" id="ARBA00022989"/>
    </source>
</evidence>
<dbReference type="InterPro" id="IPR036259">
    <property type="entry name" value="MFS_trans_sf"/>
</dbReference>
<dbReference type="CDD" id="cd06173">
    <property type="entry name" value="MFS_MefA_like"/>
    <property type="match status" value="1"/>
</dbReference>
<evidence type="ECO:0000256" key="6">
    <source>
        <dbReference type="ARBA" id="ARBA00023136"/>
    </source>
</evidence>
<evidence type="ECO:0000256" key="4">
    <source>
        <dbReference type="ARBA" id="ARBA00022692"/>
    </source>
</evidence>
<feature type="transmembrane region" description="Helical" evidence="8">
    <location>
        <begin position="183"/>
        <end position="201"/>
    </location>
</feature>
<feature type="transmembrane region" description="Helical" evidence="8">
    <location>
        <begin position="236"/>
        <end position="254"/>
    </location>
</feature>
<comment type="subcellular location">
    <subcellularLocation>
        <location evidence="1">Cell membrane</location>
        <topology evidence="1">Multi-pass membrane protein</topology>
    </subcellularLocation>
</comment>
<sequence>MIDEAAPIAASGGPAPLLAPLRNRLFGALLAANLIASLGAVIQSVSASWLMTSLTHAPGMIALVQTATLLPLMLFSLATGAAADVFDARRVMLCAQLFMAAVSAALVVLHGQGWVTPWLLLGATFLLGIGTALHQPAWQASIGKHVPPADRAAAVTLSTISSQVARSAGPALGGVVVSLGGPALGFLVNAASYLGLVALLLRQRPRSEAGVHRQHFATAIRSGVQYAAASPSLRAVLPRAAAFGLCAGAVWGLMPLIARDLIGGGPVVYGLLLGAFGLGSVTSGAFAPRIRHRLTVEAIVRLGTLGFGAASLLAAGIAALLPALALMLVAGAAWVTALATMNVAVHAATPRWVMGRAFAAYQMALFGGLATGAWFWGAVADAAGLRWALAAAGAAMLATLLLGLRWPITVAVDAETHSAGASADPPVRVSIAPDSGPVTVMIDYEIPPERVDAFLEAMAEREHIRRRDGARRWALQQDLADPRRWVERFDSPRWSEYLHYRGRATTADQQAEARVRALHAGDEPPRVRRFVRRQPSAPRHATTSADALGSHPSSRDETAARG</sequence>
<dbReference type="InterPro" id="IPR010290">
    <property type="entry name" value="TM_effector"/>
</dbReference>
<keyword evidence="2" id="KW-0813">Transport</keyword>
<feature type="compositionally biased region" description="Basic and acidic residues" evidence="7">
    <location>
        <begin position="553"/>
        <end position="562"/>
    </location>
</feature>
<dbReference type="RefSeq" id="WP_275230627.1">
    <property type="nucleotide sequence ID" value="NZ_JARESE010000085.1"/>
</dbReference>
<evidence type="ECO:0000256" key="3">
    <source>
        <dbReference type="ARBA" id="ARBA00022475"/>
    </source>
</evidence>
<dbReference type="SUPFAM" id="SSF54909">
    <property type="entry name" value="Dimeric alpha+beta barrel"/>
    <property type="match status" value="1"/>
</dbReference>
<feature type="transmembrane region" description="Helical" evidence="8">
    <location>
        <begin position="57"/>
        <end position="79"/>
    </location>
</feature>
<keyword evidence="3" id="KW-1003">Cell membrane</keyword>
<dbReference type="EMBL" id="JARESE010000085">
    <property type="protein sequence ID" value="MDE8654513.1"/>
    <property type="molecule type" value="Genomic_DNA"/>
</dbReference>
<gene>
    <name evidence="10" type="ORF">PYV00_22705</name>
</gene>
<dbReference type="Proteomes" id="UP001216253">
    <property type="component" value="Unassembled WGS sequence"/>
</dbReference>
<feature type="transmembrane region" description="Helical" evidence="8">
    <location>
        <begin position="266"/>
        <end position="287"/>
    </location>
</feature>
<feature type="transmembrane region" description="Helical" evidence="8">
    <location>
        <begin position="299"/>
        <end position="318"/>
    </location>
</feature>
<dbReference type="InterPro" id="IPR011008">
    <property type="entry name" value="Dimeric_a/b-barrel"/>
</dbReference>
<dbReference type="Gene3D" id="1.20.1250.20">
    <property type="entry name" value="MFS general substrate transporter like domains"/>
    <property type="match status" value="1"/>
</dbReference>
<keyword evidence="11" id="KW-1185">Reference proteome</keyword>
<dbReference type="Pfam" id="PF05977">
    <property type="entry name" value="MFS_3"/>
    <property type="match status" value="1"/>
</dbReference>
<dbReference type="SUPFAM" id="SSF103473">
    <property type="entry name" value="MFS general substrate transporter"/>
    <property type="match status" value="1"/>
</dbReference>
<evidence type="ECO:0000313" key="10">
    <source>
        <dbReference type="EMBL" id="MDE8654513.1"/>
    </source>
</evidence>
<evidence type="ECO:0000256" key="2">
    <source>
        <dbReference type="ARBA" id="ARBA00022448"/>
    </source>
</evidence>